<sequence>MILVVSYPGDDHTAAVVELLLGDGREVVLLDAGSLGSTSSLELGYDRSGPTAHLVSEAGEFDLSTASSGWWRRLRTIEADPSIVDPAALGFVHSETAEVFDGVVASLDASWINPPAADARAHHKPLQWSVASTVGLGLPRTIVTRSPERARAFVDELGTTGVITKAFLARADAWRETHRLEASDVERLDQVRFAPTILQEYVPGVDLRVTMIDGEAYAAEIDATGTSLPSDMRMVLDEADVQATVLPDGVVAALRHLMAELGLVYGAIDLRRTPDGEYVFFEVNPAGLWLFAEELTGLPITAALADALRRRDRDPSQMRARAPRDMVVA</sequence>
<dbReference type="RefSeq" id="WP_157416478.1">
    <property type="nucleotide sequence ID" value="NZ_BAAAMK010000005.1"/>
</dbReference>
<gene>
    <name evidence="3" type="ORF">GCM10009717_27640</name>
</gene>
<reference evidence="3 4" key="1">
    <citation type="journal article" date="2019" name="Int. J. Syst. Evol. Microbiol.">
        <title>The Global Catalogue of Microorganisms (GCM) 10K type strain sequencing project: providing services to taxonomists for standard genome sequencing and annotation.</title>
        <authorList>
            <consortium name="The Broad Institute Genomics Platform"/>
            <consortium name="The Broad Institute Genome Sequencing Center for Infectious Disease"/>
            <person name="Wu L."/>
            <person name="Ma J."/>
        </authorList>
    </citation>
    <scope>NUCLEOTIDE SEQUENCE [LARGE SCALE GENOMIC DNA]</scope>
    <source>
        <strain evidence="3 4">JCM 13584</strain>
    </source>
</reference>
<dbReference type="PANTHER" id="PTHR21621">
    <property type="entry name" value="RIBOSOMAL PROTEIN S6 MODIFICATION PROTEIN"/>
    <property type="match status" value="1"/>
</dbReference>
<evidence type="ECO:0000259" key="2">
    <source>
        <dbReference type="PROSITE" id="PS50975"/>
    </source>
</evidence>
<dbReference type="InterPro" id="IPR048936">
    <property type="entry name" value="MvdD-like_ATPgrasp"/>
</dbReference>
<comment type="caution">
    <text evidence="3">The sequence shown here is derived from an EMBL/GenBank/DDBJ whole genome shotgun (WGS) entry which is preliminary data.</text>
</comment>
<name>A0ABN2QWY1_9MICO</name>
<dbReference type="PANTHER" id="PTHR21621:SF0">
    <property type="entry name" value="BETA-CITRYLGLUTAMATE SYNTHASE B-RELATED"/>
    <property type="match status" value="1"/>
</dbReference>
<keyword evidence="1" id="KW-0547">Nucleotide-binding</keyword>
<dbReference type="InterPro" id="IPR011761">
    <property type="entry name" value="ATP-grasp"/>
</dbReference>
<dbReference type="EMBL" id="BAAAMK010000005">
    <property type="protein sequence ID" value="GAA1959548.1"/>
    <property type="molecule type" value="Genomic_DNA"/>
</dbReference>
<accession>A0ABN2QWY1</accession>
<proteinExistence type="predicted"/>
<dbReference type="Pfam" id="PF21068">
    <property type="entry name" value="ATPgraspMvdD"/>
    <property type="match status" value="1"/>
</dbReference>
<protein>
    <recommendedName>
        <fullName evidence="2">ATP-grasp domain-containing protein</fullName>
    </recommendedName>
</protein>
<evidence type="ECO:0000313" key="3">
    <source>
        <dbReference type="EMBL" id="GAA1959548.1"/>
    </source>
</evidence>
<keyword evidence="1" id="KW-0067">ATP-binding</keyword>
<keyword evidence="4" id="KW-1185">Reference proteome</keyword>
<dbReference type="PROSITE" id="PS50975">
    <property type="entry name" value="ATP_GRASP"/>
    <property type="match status" value="1"/>
</dbReference>
<organism evidence="3 4">
    <name type="scientific">Agromyces allii</name>
    <dbReference type="NCBI Taxonomy" id="393607"/>
    <lineage>
        <taxon>Bacteria</taxon>
        <taxon>Bacillati</taxon>
        <taxon>Actinomycetota</taxon>
        <taxon>Actinomycetes</taxon>
        <taxon>Micrococcales</taxon>
        <taxon>Microbacteriaceae</taxon>
        <taxon>Agromyces</taxon>
    </lineage>
</organism>
<evidence type="ECO:0000313" key="4">
    <source>
        <dbReference type="Proteomes" id="UP001499954"/>
    </source>
</evidence>
<evidence type="ECO:0000256" key="1">
    <source>
        <dbReference type="PROSITE-ProRule" id="PRU00409"/>
    </source>
</evidence>
<dbReference type="SUPFAM" id="SSF56059">
    <property type="entry name" value="Glutathione synthetase ATP-binding domain-like"/>
    <property type="match status" value="1"/>
</dbReference>
<dbReference type="Gene3D" id="3.30.470.20">
    <property type="entry name" value="ATP-grasp fold, B domain"/>
    <property type="match status" value="1"/>
</dbReference>
<dbReference type="Proteomes" id="UP001499954">
    <property type="component" value="Unassembled WGS sequence"/>
</dbReference>
<feature type="domain" description="ATP-grasp" evidence="2">
    <location>
        <begin position="128"/>
        <end position="309"/>
    </location>
</feature>